<feature type="transmembrane region" description="Helical" evidence="6">
    <location>
        <begin position="12"/>
        <end position="38"/>
    </location>
</feature>
<feature type="transmembrane region" description="Helical" evidence="6">
    <location>
        <begin position="53"/>
        <end position="72"/>
    </location>
</feature>
<keyword evidence="3 6" id="KW-0812">Transmembrane</keyword>
<evidence type="ECO:0000256" key="3">
    <source>
        <dbReference type="ARBA" id="ARBA00022692"/>
    </source>
</evidence>
<evidence type="ECO:0000256" key="4">
    <source>
        <dbReference type="ARBA" id="ARBA00022989"/>
    </source>
</evidence>
<evidence type="ECO:0000256" key="2">
    <source>
        <dbReference type="ARBA" id="ARBA00022475"/>
    </source>
</evidence>
<comment type="caution">
    <text evidence="8">The sequence shown here is derived from an EMBL/GenBank/DDBJ whole genome shotgun (WGS) entry which is preliminary data.</text>
</comment>
<evidence type="ECO:0000313" key="8">
    <source>
        <dbReference type="EMBL" id="MBC2605820.1"/>
    </source>
</evidence>
<reference evidence="8 9" key="1">
    <citation type="submission" date="2020-07" db="EMBL/GenBank/DDBJ databases">
        <authorList>
            <person name="Feng X."/>
        </authorList>
    </citation>
    <scope>NUCLEOTIDE SEQUENCE [LARGE SCALE GENOMIC DNA]</scope>
    <source>
        <strain evidence="8 9">JCM23202</strain>
    </source>
</reference>
<name>A0A7X1B7I3_9BACT</name>
<protein>
    <submittedName>
        <fullName evidence="8">PLDc_N domain-containing protein</fullName>
    </submittedName>
</protein>
<dbReference type="Proteomes" id="UP000526501">
    <property type="component" value="Unassembled WGS sequence"/>
</dbReference>
<keyword evidence="4 6" id="KW-1133">Transmembrane helix</keyword>
<dbReference type="AlphaFoldDB" id="A0A7X1B7I3"/>
<dbReference type="GO" id="GO:0005886">
    <property type="term" value="C:plasma membrane"/>
    <property type="evidence" value="ECO:0007669"/>
    <property type="project" value="UniProtKB-SubCell"/>
</dbReference>
<keyword evidence="2" id="KW-1003">Cell membrane</keyword>
<dbReference type="EMBL" id="JACHVC010000007">
    <property type="protein sequence ID" value="MBC2605820.1"/>
    <property type="molecule type" value="Genomic_DNA"/>
</dbReference>
<organism evidence="8 9">
    <name type="scientific">Pelagicoccus albus</name>
    <dbReference type="NCBI Taxonomy" id="415222"/>
    <lineage>
        <taxon>Bacteria</taxon>
        <taxon>Pseudomonadati</taxon>
        <taxon>Verrucomicrobiota</taxon>
        <taxon>Opitutia</taxon>
        <taxon>Puniceicoccales</taxon>
        <taxon>Pelagicoccaceae</taxon>
        <taxon>Pelagicoccus</taxon>
    </lineage>
</organism>
<dbReference type="Pfam" id="PF13396">
    <property type="entry name" value="PLDc_N"/>
    <property type="match status" value="1"/>
</dbReference>
<comment type="subcellular location">
    <subcellularLocation>
        <location evidence="1">Cell membrane</location>
        <topology evidence="1">Multi-pass membrane protein</topology>
    </subcellularLocation>
</comment>
<gene>
    <name evidence="8" type="ORF">H5P27_07170</name>
</gene>
<keyword evidence="5 6" id="KW-0472">Membrane</keyword>
<proteinExistence type="predicted"/>
<evidence type="ECO:0000259" key="7">
    <source>
        <dbReference type="Pfam" id="PF13396"/>
    </source>
</evidence>
<accession>A0A7X1B7I3</accession>
<evidence type="ECO:0000256" key="6">
    <source>
        <dbReference type="SAM" id="Phobius"/>
    </source>
</evidence>
<keyword evidence="9" id="KW-1185">Reference proteome</keyword>
<evidence type="ECO:0000313" key="9">
    <source>
        <dbReference type="Proteomes" id="UP000526501"/>
    </source>
</evidence>
<evidence type="ECO:0000256" key="1">
    <source>
        <dbReference type="ARBA" id="ARBA00004651"/>
    </source>
</evidence>
<dbReference type="InterPro" id="IPR027379">
    <property type="entry name" value="CLS_N"/>
</dbReference>
<dbReference type="RefSeq" id="WP_185659713.1">
    <property type="nucleotide sequence ID" value="NZ_CAWPOO010000007.1"/>
</dbReference>
<feature type="domain" description="Cardiolipin synthase N-terminal" evidence="7">
    <location>
        <begin position="32"/>
        <end position="74"/>
    </location>
</feature>
<sequence length="96" mass="11192">MQDANTLPAIFLILYFAFLAFSIFAAFALFGLWIWMLIDCLKNEPDNGNEKVIWILVLILLQWIGALLYYFIRRRERLKKQHLDSAKPSTPQTDGT</sequence>
<evidence type="ECO:0000256" key="5">
    <source>
        <dbReference type="ARBA" id="ARBA00023136"/>
    </source>
</evidence>